<reference evidence="2" key="1">
    <citation type="journal article" date="2020" name="Stud. Mycol.">
        <title>101 Dothideomycetes genomes: a test case for predicting lifestyles and emergence of pathogens.</title>
        <authorList>
            <person name="Haridas S."/>
            <person name="Albert R."/>
            <person name="Binder M."/>
            <person name="Bloem J."/>
            <person name="Labutti K."/>
            <person name="Salamov A."/>
            <person name="Andreopoulos B."/>
            <person name="Baker S."/>
            <person name="Barry K."/>
            <person name="Bills G."/>
            <person name="Bluhm B."/>
            <person name="Cannon C."/>
            <person name="Castanera R."/>
            <person name="Culley D."/>
            <person name="Daum C."/>
            <person name="Ezra D."/>
            <person name="Gonzalez J."/>
            <person name="Henrissat B."/>
            <person name="Kuo A."/>
            <person name="Liang C."/>
            <person name="Lipzen A."/>
            <person name="Lutzoni F."/>
            <person name="Magnuson J."/>
            <person name="Mondo S."/>
            <person name="Nolan M."/>
            <person name="Ohm R."/>
            <person name="Pangilinan J."/>
            <person name="Park H.-J."/>
            <person name="Ramirez L."/>
            <person name="Alfaro M."/>
            <person name="Sun H."/>
            <person name="Tritt A."/>
            <person name="Yoshinaga Y."/>
            <person name="Zwiers L.-H."/>
            <person name="Turgeon B."/>
            <person name="Goodwin S."/>
            <person name="Spatafora J."/>
            <person name="Crous P."/>
            <person name="Grigoriev I."/>
        </authorList>
    </citation>
    <scope>NUCLEOTIDE SEQUENCE</scope>
    <source>
        <strain evidence="2">CBS 675.92</strain>
    </source>
</reference>
<feature type="compositionally biased region" description="Low complexity" evidence="1">
    <location>
        <begin position="70"/>
        <end position="85"/>
    </location>
</feature>
<dbReference type="Proteomes" id="UP000800035">
    <property type="component" value="Unassembled WGS sequence"/>
</dbReference>
<proteinExistence type="predicted"/>
<evidence type="ECO:0000313" key="2">
    <source>
        <dbReference type="EMBL" id="KAF1955571.1"/>
    </source>
</evidence>
<protein>
    <submittedName>
        <fullName evidence="2">Uncharacterized protein</fullName>
    </submittedName>
</protein>
<feature type="compositionally biased region" description="Low complexity" evidence="1">
    <location>
        <begin position="19"/>
        <end position="37"/>
    </location>
</feature>
<dbReference type="EMBL" id="ML976994">
    <property type="protein sequence ID" value="KAF1955571.1"/>
    <property type="molecule type" value="Genomic_DNA"/>
</dbReference>
<feature type="region of interest" description="Disordered" evidence="1">
    <location>
        <begin position="19"/>
        <end position="85"/>
    </location>
</feature>
<dbReference type="AlphaFoldDB" id="A0A6A5TSF2"/>
<organism evidence="2 3">
    <name type="scientific">Byssothecium circinans</name>
    <dbReference type="NCBI Taxonomy" id="147558"/>
    <lineage>
        <taxon>Eukaryota</taxon>
        <taxon>Fungi</taxon>
        <taxon>Dikarya</taxon>
        <taxon>Ascomycota</taxon>
        <taxon>Pezizomycotina</taxon>
        <taxon>Dothideomycetes</taxon>
        <taxon>Pleosporomycetidae</taxon>
        <taxon>Pleosporales</taxon>
        <taxon>Massarineae</taxon>
        <taxon>Massarinaceae</taxon>
        <taxon>Byssothecium</taxon>
    </lineage>
</organism>
<gene>
    <name evidence="2" type="ORF">CC80DRAFT_549262</name>
</gene>
<accession>A0A6A5TSF2</accession>
<keyword evidence="3" id="KW-1185">Reference proteome</keyword>
<name>A0A6A5TSF2_9PLEO</name>
<evidence type="ECO:0000256" key="1">
    <source>
        <dbReference type="SAM" id="MobiDB-lite"/>
    </source>
</evidence>
<evidence type="ECO:0000313" key="3">
    <source>
        <dbReference type="Proteomes" id="UP000800035"/>
    </source>
</evidence>
<sequence>MENIDKIISAALNRTVYKELTPMETPLTETPLTDTPPVETPPTKTPATENPLLERPLTDIPPTTTPPTKTPSSKTPSSKTPATKTHLGLRFFRKNYFQLSSPRPSPSSQFSHHICTSIAWS</sequence>